<dbReference type="KEGG" id="aol:S58_68880"/>
<dbReference type="GO" id="GO:0006355">
    <property type="term" value="P:regulation of DNA-templated transcription"/>
    <property type="evidence" value="ECO:0007669"/>
    <property type="project" value="InterPro"/>
</dbReference>
<evidence type="ECO:0000313" key="2">
    <source>
        <dbReference type="EMBL" id="BAM92854.1"/>
    </source>
</evidence>
<dbReference type="SUPFAM" id="SSF55785">
    <property type="entry name" value="PYP-like sensor domain (PAS domain)"/>
    <property type="match status" value="1"/>
</dbReference>
<dbReference type="Proteomes" id="UP000011841">
    <property type="component" value="Chromosome"/>
</dbReference>
<dbReference type="AlphaFoldDB" id="M4ZGG7"/>
<dbReference type="HOGENOM" id="CLU_037939_5_1_5"/>
<accession>M4ZGG7</accession>
<dbReference type="RefSeq" id="WP_015669928.1">
    <property type="nucleotide sequence ID" value="NC_020453.1"/>
</dbReference>
<protein>
    <submittedName>
        <fullName evidence="2">Putative transcriptional regulator, LuxR family</fullName>
    </submittedName>
</protein>
<sequence length="373" mass="40296">MSEDDKLNSVVSHIYDAVLNPGLWGAALERLARFVSGEAGTLCLEDLTAKFVSAGHDIGSDLEYMQIHSELYGDYFDPLTAVSQLEVEEVVSLLELVPHREDCARLFYQEHRTPRGHATKAAIGTREDDDGLLGLHRGAPDEVIDDAMRRRISLVAPHIRRAILIGKVFGRKFGEAAIFASILDQLNAGLFLIDRDGRIIHANTTGRRILGTDDFLRAINGRLVARDTDANRAMQAAFARKGALEMDAKGIALSLTAEDRDCHVVHVLPQRLAAGPGTARSGAVTAAVVVCKTRLELPLAPDIIGRAYQLTPTELRVLLALVNVGGISEVAASLGVSVSTIKTHVGRLFAKTGSARQADLVKLVAGFRPMFVA</sequence>
<keyword evidence="3" id="KW-1185">Reference proteome</keyword>
<feature type="domain" description="PAS" evidence="1">
    <location>
        <begin position="175"/>
        <end position="211"/>
    </location>
</feature>
<dbReference type="InterPro" id="IPR036388">
    <property type="entry name" value="WH-like_DNA-bd_sf"/>
</dbReference>
<reference evidence="2 3" key="1">
    <citation type="journal article" date="2013" name="Appl. Environ. Microbiol.">
        <title>Genome analysis suggests that the soil oligotrophic bacterium Agromonas oligotrophica (Bradyrhizobium oligotrophicum) is a nitrogen-fixing symbiont of Aeschynomene indica.</title>
        <authorList>
            <person name="Okubo T."/>
            <person name="Fukushima S."/>
            <person name="Itakura M."/>
            <person name="Oshima K."/>
            <person name="Longtonglang A."/>
            <person name="Teaumroong N."/>
            <person name="Mitsui H."/>
            <person name="Hattori M."/>
            <person name="Hattori R."/>
            <person name="Hattori T."/>
            <person name="Minamisawa K."/>
        </authorList>
    </citation>
    <scope>NUCLEOTIDE SEQUENCE [LARGE SCALE GENOMIC DNA]</scope>
    <source>
        <strain evidence="2 3">S58</strain>
    </source>
</reference>
<dbReference type="InterPro" id="IPR000014">
    <property type="entry name" value="PAS"/>
</dbReference>
<proteinExistence type="predicted"/>
<dbReference type="GO" id="GO:0003677">
    <property type="term" value="F:DNA binding"/>
    <property type="evidence" value="ECO:0007669"/>
    <property type="project" value="InterPro"/>
</dbReference>
<dbReference type="Pfam" id="PF00196">
    <property type="entry name" value="GerE"/>
    <property type="match status" value="1"/>
</dbReference>
<dbReference type="InterPro" id="IPR016032">
    <property type="entry name" value="Sig_transdc_resp-reg_C-effctor"/>
</dbReference>
<dbReference type="InterPro" id="IPR035965">
    <property type="entry name" value="PAS-like_dom_sf"/>
</dbReference>
<evidence type="ECO:0000313" key="3">
    <source>
        <dbReference type="Proteomes" id="UP000011841"/>
    </source>
</evidence>
<dbReference type="SMART" id="SM00091">
    <property type="entry name" value="PAS"/>
    <property type="match status" value="1"/>
</dbReference>
<dbReference type="InterPro" id="IPR000792">
    <property type="entry name" value="Tscrpt_reg_LuxR_C"/>
</dbReference>
<dbReference type="eggNOG" id="COG2771">
    <property type="taxonomic scope" value="Bacteria"/>
</dbReference>
<dbReference type="OrthoDB" id="5497412at2"/>
<dbReference type="Gene3D" id="1.10.10.10">
    <property type="entry name" value="Winged helix-like DNA-binding domain superfamily/Winged helix DNA-binding domain"/>
    <property type="match status" value="1"/>
</dbReference>
<dbReference type="SUPFAM" id="SSF46894">
    <property type="entry name" value="C-terminal effector domain of the bipartite response regulators"/>
    <property type="match status" value="1"/>
</dbReference>
<name>M4ZGG7_9BRAD</name>
<organism evidence="2 3">
    <name type="scientific">Bradyrhizobium oligotrophicum S58</name>
    <dbReference type="NCBI Taxonomy" id="1245469"/>
    <lineage>
        <taxon>Bacteria</taxon>
        <taxon>Pseudomonadati</taxon>
        <taxon>Pseudomonadota</taxon>
        <taxon>Alphaproteobacteria</taxon>
        <taxon>Hyphomicrobiales</taxon>
        <taxon>Nitrobacteraceae</taxon>
        <taxon>Bradyrhizobium</taxon>
    </lineage>
</organism>
<gene>
    <name evidence="2" type="ORF">S58_68880</name>
</gene>
<dbReference type="PATRIC" id="fig|1245469.3.peg.7048"/>
<dbReference type="PROSITE" id="PS50112">
    <property type="entry name" value="PAS"/>
    <property type="match status" value="1"/>
</dbReference>
<dbReference type="EMBL" id="AP012603">
    <property type="protein sequence ID" value="BAM92854.1"/>
    <property type="molecule type" value="Genomic_DNA"/>
</dbReference>
<dbReference type="Pfam" id="PF13188">
    <property type="entry name" value="PAS_8"/>
    <property type="match status" value="1"/>
</dbReference>
<evidence type="ECO:0000259" key="1">
    <source>
        <dbReference type="PROSITE" id="PS50112"/>
    </source>
</evidence>
<dbReference type="SMART" id="SM00421">
    <property type="entry name" value="HTH_LUXR"/>
    <property type="match status" value="1"/>
</dbReference>
<dbReference type="GeneID" id="301820563"/>
<dbReference type="STRING" id="1245469.S58_68880"/>